<keyword evidence="3 5" id="KW-0067">ATP-binding</keyword>
<dbReference type="GO" id="GO:0016887">
    <property type="term" value="F:ATP hydrolysis activity"/>
    <property type="evidence" value="ECO:0007669"/>
    <property type="project" value="InterPro"/>
</dbReference>
<dbReference type="RefSeq" id="WP_103918810.1">
    <property type="nucleotide sequence ID" value="NZ_FMSV02000109.1"/>
</dbReference>
<dbReference type="Gene3D" id="3.40.50.300">
    <property type="entry name" value="P-loop containing nucleotide triphosphate hydrolases"/>
    <property type="match status" value="1"/>
</dbReference>
<evidence type="ECO:0000256" key="3">
    <source>
        <dbReference type="ARBA" id="ARBA00022840"/>
    </source>
</evidence>
<dbReference type="EC" id="3.6.3.-" evidence="5"/>
<dbReference type="Pfam" id="PF00005">
    <property type="entry name" value="ABC_tran"/>
    <property type="match status" value="1"/>
</dbReference>
<dbReference type="PROSITE" id="PS00211">
    <property type="entry name" value="ABC_TRANSPORTER_1"/>
    <property type="match status" value="1"/>
</dbReference>
<dbReference type="InterPro" id="IPR017871">
    <property type="entry name" value="ABC_transporter-like_CS"/>
</dbReference>
<dbReference type="InterPro" id="IPR017911">
    <property type="entry name" value="MacB-like_ATP-bd"/>
</dbReference>
<gene>
    <name evidence="5" type="primary">lolD_1</name>
    <name evidence="5" type="ORF">MBHS_00634</name>
</gene>
<dbReference type="SMART" id="SM00382">
    <property type="entry name" value="AAA"/>
    <property type="match status" value="1"/>
</dbReference>
<dbReference type="GO" id="GO:0005886">
    <property type="term" value="C:plasma membrane"/>
    <property type="evidence" value="ECO:0007669"/>
    <property type="project" value="TreeGrafter"/>
</dbReference>
<proteinExistence type="predicted"/>
<dbReference type="EMBL" id="FMSV02000109">
    <property type="protein sequence ID" value="SEH04782.1"/>
    <property type="molecule type" value="Genomic_DNA"/>
</dbReference>
<dbReference type="AlphaFoldDB" id="A0A1H6F3X2"/>
<dbReference type="GO" id="GO:0022857">
    <property type="term" value="F:transmembrane transporter activity"/>
    <property type="evidence" value="ECO:0007669"/>
    <property type="project" value="TreeGrafter"/>
</dbReference>
<keyword evidence="5" id="KW-0378">Hydrolase</keyword>
<dbReference type="Proteomes" id="UP000236724">
    <property type="component" value="Unassembled WGS sequence"/>
</dbReference>
<keyword evidence="2" id="KW-0547">Nucleotide-binding</keyword>
<organism evidence="5 6">
    <name type="scientific">Candidatus Venteria ishoeyi</name>
    <dbReference type="NCBI Taxonomy" id="1899563"/>
    <lineage>
        <taxon>Bacteria</taxon>
        <taxon>Pseudomonadati</taxon>
        <taxon>Pseudomonadota</taxon>
        <taxon>Gammaproteobacteria</taxon>
        <taxon>Thiotrichales</taxon>
        <taxon>Thiotrichaceae</taxon>
        <taxon>Venteria</taxon>
    </lineage>
</organism>
<protein>
    <submittedName>
        <fullName evidence="5">Lipoprotein-releasing system ATP-binding protein LolD</fullName>
        <ecNumber evidence="5">3.6.3.-</ecNumber>
    </submittedName>
</protein>
<dbReference type="CDD" id="cd03255">
    <property type="entry name" value="ABC_MJ0796_LolCDE_FtsE"/>
    <property type="match status" value="1"/>
</dbReference>
<accession>A0A1H6F3X2</accession>
<dbReference type="PROSITE" id="PS50893">
    <property type="entry name" value="ABC_TRANSPORTER_2"/>
    <property type="match status" value="1"/>
</dbReference>
<dbReference type="PANTHER" id="PTHR24220">
    <property type="entry name" value="IMPORT ATP-BINDING PROTEIN"/>
    <property type="match status" value="1"/>
</dbReference>
<evidence type="ECO:0000313" key="5">
    <source>
        <dbReference type="EMBL" id="SEH04782.1"/>
    </source>
</evidence>
<keyword evidence="1" id="KW-0813">Transport</keyword>
<dbReference type="SUPFAM" id="SSF52540">
    <property type="entry name" value="P-loop containing nucleoside triphosphate hydrolases"/>
    <property type="match status" value="1"/>
</dbReference>
<dbReference type="InterPro" id="IPR003439">
    <property type="entry name" value="ABC_transporter-like_ATP-bd"/>
</dbReference>
<dbReference type="InterPro" id="IPR003593">
    <property type="entry name" value="AAA+_ATPase"/>
</dbReference>
<name>A0A1H6F3X2_9GAMM</name>
<sequence>MAAMIEVEKLSRIYNIVEKDSYVRQIVYENLNLTVEEGDFIAVVGTSGCGKSTLLHTVGMLDSIENRRHIKFTHKNTGHEELIPEVETSGKIHVNGQNIAKLDGNTRAEFINHNIGFIFQMHHLIPELNVLQNVALPLRIRGMSVSKANERAIHLLEEVELIRPGDSEEEQEIRQSVLSKQPTVLSGGERQRVAIARALVTEPKILLADEPTGSLQPKLKEEIMKLFLTLNKKGITILMVTHDRDILKDDDGNQKVHRIFELSKKMETVTEPHVQ</sequence>
<evidence type="ECO:0000313" key="6">
    <source>
        <dbReference type="Proteomes" id="UP000236724"/>
    </source>
</evidence>
<dbReference type="GO" id="GO:0005524">
    <property type="term" value="F:ATP binding"/>
    <property type="evidence" value="ECO:0007669"/>
    <property type="project" value="UniProtKB-KW"/>
</dbReference>
<reference evidence="5 6" key="1">
    <citation type="submission" date="2016-10" db="EMBL/GenBank/DDBJ databases">
        <authorList>
            <person name="de Groot N.N."/>
        </authorList>
    </citation>
    <scope>NUCLEOTIDE SEQUENCE [LARGE SCALE GENOMIC DNA]</scope>
    <source>
        <strain evidence="5">MBHS1</strain>
    </source>
</reference>
<evidence type="ECO:0000256" key="1">
    <source>
        <dbReference type="ARBA" id="ARBA00022448"/>
    </source>
</evidence>
<evidence type="ECO:0000259" key="4">
    <source>
        <dbReference type="PROSITE" id="PS50893"/>
    </source>
</evidence>
<dbReference type="InterPro" id="IPR027417">
    <property type="entry name" value="P-loop_NTPase"/>
</dbReference>
<dbReference type="OrthoDB" id="9802264at2"/>
<feature type="domain" description="ABC transporter" evidence="4">
    <location>
        <begin position="11"/>
        <end position="275"/>
    </location>
</feature>
<keyword evidence="5" id="KW-0449">Lipoprotein</keyword>
<evidence type="ECO:0000256" key="2">
    <source>
        <dbReference type="ARBA" id="ARBA00022741"/>
    </source>
</evidence>
<keyword evidence="6" id="KW-1185">Reference proteome</keyword>
<dbReference type="InterPro" id="IPR015854">
    <property type="entry name" value="ABC_transpr_LolD-like"/>
</dbReference>